<organism evidence="1 2">
    <name type="scientific">Oxytricha trifallax</name>
    <dbReference type="NCBI Taxonomy" id="1172189"/>
    <lineage>
        <taxon>Eukaryota</taxon>
        <taxon>Sar</taxon>
        <taxon>Alveolata</taxon>
        <taxon>Ciliophora</taxon>
        <taxon>Intramacronucleata</taxon>
        <taxon>Spirotrichea</taxon>
        <taxon>Stichotrichia</taxon>
        <taxon>Sporadotrichida</taxon>
        <taxon>Oxytrichidae</taxon>
        <taxon>Oxytrichinae</taxon>
        <taxon>Oxytricha</taxon>
    </lineage>
</organism>
<sequence>MKVPGGQEWQIIKQRVQKMVYKNLTNPVLYEGDVLDLKMWQQIAEDVLKKHGKLYEVIVIDPPWKLKQDLPYPPLLINKYQNFPCTWCKREELQFCGQSTRKKNWQESFQRFMAIKKWTSVNGQSSQKMGPLSWVGQVFIALQRVIPNWQKRGNQRYCTVSQGKVSHV</sequence>
<evidence type="ECO:0008006" key="3">
    <source>
        <dbReference type="Google" id="ProtNLM"/>
    </source>
</evidence>
<evidence type="ECO:0000313" key="1">
    <source>
        <dbReference type="EMBL" id="KEJ82994.1"/>
    </source>
</evidence>
<name>A0A073HZY9_9SPIT</name>
<dbReference type="GO" id="GO:0003676">
    <property type="term" value="F:nucleic acid binding"/>
    <property type="evidence" value="ECO:0007669"/>
    <property type="project" value="InterPro"/>
</dbReference>
<dbReference type="Proteomes" id="UP000053232">
    <property type="component" value="Unassembled WGS sequence"/>
</dbReference>
<dbReference type="AlphaFoldDB" id="A0A073HZY9"/>
<dbReference type="EMBL" id="ARYC01001376">
    <property type="protein sequence ID" value="KEJ82994.1"/>
    <property type="molecule type" value="Genomic_DNA"/>
</dbReference>
<evidence type="ECO:0000313" key="2">
    <source>
        <dbReference type="Proteomes" id="UP000053232"/>
    </source>
</evidence>
<dbReference type="GO" id="GO:0032259">
    <property type="term" value="P:methylation"/>
    <property type="evidence" value="ECO:0007669"/>
    <property type="project" value="InterPro"/>
</dbReference>
<protein>
    <recommendedName>
        <fullName evidence="3">MT-A70 family protein</fullName>
    </recommendedName>
</protein>
<dbReference type="PROSITE" id="PS00092">
    <property type="entry name" value="N6_MTASE"/>
    <property type="match status" value="1"/>
</dbReference>
<accession>A0A073HZY9</accession>
<keyword evidence="2" id="KW-1185">Reference proteome</keyword>
<dbReference type="InterPro" id="IPR002052">
    <property type="entry name" value="DNA_methylase_N6_adenine_CS"/>
</dbReference>
<reference evidence="2" key="1">
    <citation type="journal article" date="2014" name="Cell">
        <title>The Architecture of a Scrambled Genome Reveals Massive Levels of Genomic Rearrangement during Development.</title>
        <authorList>
            <person name="Chen X."/>
            <person name="Bracht J.R."/>
            <person name="Goldman A.D."/>
            <person name="Dolzhenko E."/>
            <person name="Clay D.M."/>
            <person name="Swart E.C."/>
            <person name="Perlman D.H."/>
            <person name="Doak T.G."/>
            <person name="Stuart A."/>
            <person name="Amemiya C.T."/>
            <person name="Sebra R.P."/>
            <person name="Landweber L.F."/>
        </authorList>
    </citation>
    <scope>NUCLEOTIDE SEQUENCE [LARGE SCALE GENOMIC DNA]</scope>
    <source>
        <strain evidence="2">JRB310</strain>
    </source>
</reference>
<gene>
    <name evidence="1" type="ORF">OXYTRIMIC_298</name>
</gene>
<dbReference type="GO" id="GO:0008168">
    <property type="term" value="F:methyltransferase activity"/>
    <property type="evidence" value="ECO:0007669"/>
    <property type="project" value="InterPro"/>
</dbReference>
<proteinExistence type="predicted"/>
<comment type="caution">
    <text evidence="1">The sequence shown here is derived from an EMBL/GenBank/DDBJ whole genome shotgun (WGS) entry which is preliminary data.</text>
</comment>